<gene>
    <name evidence="2" type="ORF">FJQ54_12280</name>
</gene>
<reference evidence="2 3" key="1">
    <citation type="submission" date="2019-06" db="EMBL/GenBank/DDBJ databases">
        <authorList>
            <person name="Lee I."/>
            <person name="Jang G.I."/>
            <person name="Hwang C.Y."/>
        </authorList>
    </citation>
    <scope>NUCLEOTIDE SEQUENCE [LARGE SCALE GENOMIC DNA]</scope>
    <source>
        <strain evidence="2 3">PAMC 28131</strain>
    </source>
</reference>
<dbReference type="SMART" id="SM00460">
    <property type="entry name" value="TGc"/>
    <property type="match status" value="1"/>
</dbReference>
<evidence type="ECO:0000259" key="1">
    <source>
        <dbReference type="SMART" id="SM00460"/>
    </source>
</evidence>
<dbReference type="InterPro" id="IPR013589">
    <property type="entry name" value="Bac_transglu_N"/>
</dbReference>
<keyword evidence="3" id="KW-1185">Reference proteome</keyword>
<dbReference type="Pfam" id="PF08379">
    <property type="entry name" value="Bact_transglu_N"/>
    <property type="match status" value="1"/>
</dbReference>
<dbReference type="Pfam" id="PF01841">
    <property type="entry name" value="Transglut_core"/>
    <property type="match status" value="1"/>
</dbReference>
<organism evidence="2 3">
    <name type="scientific">Sandaracinobacter neustonicus</name>
    <dbReference type="NCBI Taxonomy" id="1715348"/>
    <lineage>
        <taxon>Bacteria</taxon>
        <taxon>Pseudomonadati</taxon>
        <taxon>Pseudomonadota</taxon>
        <taxon>Alphaproteobacteria</taxon>
        <taxon>Sphingomonadales</taxon>
        <taxon>Sphingosinicellaceae</taxon>
        <taxon>Sandaracinobacter</taxon>
    </lineage>
</organism>
<evidence type="ECO:0000313" key="3">
    <source>
        <dbReference type="Proteomes" id="UP000319897"/>
    </source>
</evidence>
<dbReference type="Gene3D" id="3.10.620.30">
    <property type="match status" value="1"/>
</dbReference>
<sequence>MIYDVRHLTTVDYDGPVRLARFNLRLVPAPWRGQLLHSHELIVTPRPASITSEMGPYLVNRSRLTLREPTKSLTVESRFTVEVEEPSFLMDSVASPRLCQVRADALAHHDLSALGPSAYLYASGIARPSAAIAEWARPYMAGNVSVMEAGRALMSAIHAHFRYDSKATRTDTPPQEAFQKRRGVCQDFSHVMIVAARAWGIPAAYVSGYLRTLPPPGKPRLVGADAMHAWVNLWCGDQLGWVGFDPTNNILADSSHIFTAMGRDYADVAPLDGVFHGGGGQSMDVAVDVMPRLADGFASAATG</sequence>
<dbReference type="PANTHER" id="PTHR33490">
    <property type="entry name" value="BLR5614 PROTEIN-RELATED"/>
    <property type="match status" value="1"/>
</dbReference>
<proteinExistence type="predicted"/>
<accession>A0A501XHR1</accession>
<name>A0A501XHR1_9SPHN</name>
<dbReference type="RefSeq" id="WP_140928704.1">
    <property type="nucleotide sequence ID" value="NZ_VFSU01000028.1"/>
</dbReference>
<dbReference type="SUPFAM" id="SSF54001">
    <property type="entry name" value="Cysteine proteinases"/>
    <property type="match status" value="1"/>
</dbReference>
<comment type="caution">
    <text evidence="2">The sequence shown here is derived from an EMBL/GenBank/DDBJ whole genome shotgun (WGS) entry which is preliminary data.</text>
</comment>
<protein>
    <submittedName>
        <fullName evidence="2">Transglutaminase family protein</fullName>
    </submittedName>
</protein>
<dbReference type="Proteomes" id="UP000319897">
    <property type="component" value="Unassembled WGS sequence"/>
</dbReference>
<dbReference type="OrthoDB" id="9804023at2"/>
<dbReference type="EMBL" id="VFSU01000028">
    <property type="protein sequence ID" value="TPE60178.1"/>
    <property type="molecule type" value="Genomic_DNA"/>
</dbReference>
<dbReference type="PANTHER" id="PTHR33490:SF7">
    <property type="entry name" value="BLR2979 PROTEIN"/>
    <property type="match status" value="1"/>
</dbReference>
<feature type="domain" description="Transglutaminase-like" evidence="1">
    <location>
        <begin position="177"/>
        <end position="248"/>
    </location>
</feature>
<dbReference type="InterPro" id="IPR038765">
    <property type="entry name" value="Papain-like_cys_pep_sf"/>
</dbReference>
<dbReference type="AlphaFoldDB" id="A0A501XHR1"/>
<evidence type="ECO:0000313" key="2">
    <source>
        <dbReference type="EMBL" id="TPE60178.1"/>
    </source>
</evidence>
<dbReference type="InterPro" id="IPR002931">
    <property type="entry name" value="Transglutaminase-like"/>
</dbReference>